<feature type="region of interest" description="Disordered" evidence="2">
    <location>
        <begin position="48"/>
        <end position="229"/>
    </location>
</feature>
<name>A0A0L9UDJ7_PHAAN</name>
<dbReference type="Pfam" id="PF04782">
    <property type="entry name" value="DUF632"/>
    <property type="match status" value="1"/>
</dbReference>
<organism evidence="4 5">
    <name type="scientific">Phaseolus angularis</name>
    <name type="common">Azuki bean</name>
    <name type="synonym">Vigna angularis</name>
    <dbReference type="NCBI Taxonomy" id="3914"/>
    <lineage>
        <taxon>Eukaryota</taxon>
        <taxon>Viridiplantae</taxon>
        <taxon>Streptophyta</taxon>
        <taxon>Embryophyta</taxon>
        <taxon>Tracheophyta</taxon>
        <taxon>Spermatophyta</taxon>
        <taxon>Magnoliopsida</taxon>
        <taxon>eudicotyledons</taxon>
        <taxon>Gunneridae</taxon>
        <taxon>Pentapetalae</taxon>
        <taxon>rosids</taxon>
        <taxon>fabids</taxon>
        <taxon>Fabales</taxon>
        <taxon>Fabaceae</taxon>
        <taxon>Papilionoideae</taxon>
        <taxon>50 kb inversion clade</taxon>
        <taxon>NPAAA clade</taxon>
        <taxon>indigoferoid/millettioid clade</taxon>
        <taxon>Phaseoleae</taxon>
        <taxon>Vigna</taxon>
    </lineage>
</organism>
<dbReference type="Gramene" id="KOM40791">
    <property type="protein sequence ID" value="KOM40791"/>
    <property type="gene ID" value="LR48_Vigan04g098900"/>
</dbReference>
<sequence>MEGRDNSWERRINKQKRELAEWRRNMQEMRQETRELLRVLGGRVWNQEKGLEGSPGFVDEDQHTVNENQRRRRECSGEERERRQRGEKLNALEGRMEERMATMESSMDGRKAEMESSREEMKVKTAAVQQDSAATRQDKNPCRSGVAERSEAIEDKSSWGRTNGRSRVAERSVGSEQEKIVGPNGTGLTKPNGLALQAANPRGLKEPNGPETNGKELPNPNVKGQEEPNDLTFTVKGRTSKQSLSNWPNGLTIRMKAKEGKVDGRINGRERRMDFVKRWTSEQKKGLAVREAPPEGRELFEALKDIEDHFFRDYNSGKEVTRMLEANKIQEEWKSLEEELPPPKPPDLSWRAVARGFH</sequence>
<protein>
    <recommendedName>
        <fullName evidence="3">DUF632 domain-containing protein</fullName>
    </recommendedName>
</protein>
<feature type="compositionally biased region" description="Basic and acidic residues" evidence="2">
    <location>
        <begin position="74"/>
        <end position="123"/>
    </location>
</feature>
<evidence type="ECO:0000256" key="2">
    <source>
        <dbReference type="SAM" id="MobiDB-lite"/>
    </source>
</evidence>
<dbReference type="InterPro" id="IPR006867">
    <property type="entry name" value="DUF632"/>
</dbReference>
<keyword evidence="1" id="KW-0175">Coiled coil</keyword>
<dbReference type="AlphaFoldDB" id="A0A0L9UDJ7"/>
<evidence type="ECO:0000313" key="4">
    <source>
        <dbReference type="EMBL" id="KOM40791.1"/>
    </source>
</evidence>
<feature type="coiled-coil region" evidence="1">
    <location>
        <begin position="5"/>
        <end position="39"/>
    </location>
</feature>
<accession>A0A0L9UDJ7</accession>
<evidence type="ECO:0000313" key="5">
    <source>
        <dbReference type="Proteomes" id="UP000053144"/>
    </source>
</evidence>
<dbReference type="Proteomes" id="UP000053144">
    <property type="component" value="Chromosome 4"/>
</dbReference>
<feature type="domain" description="DUF632" evidence="3">
    <location>
        <begin position="299"/>
        <end position="332"/>
    </location>
</feature>
<evidence type="ECO:0000256" key="1">
    <source>
        <dbReference type="SAM" id="Coils"/>
    </source>
</evidence>
<proteinExistence type="predicted"/>
<feature type="compositionally biased region" description="Basic and acidic residues" evidence="2">
    <location>
        <begin position="136"/>
        <end position="158"/>
    </location>
</feature>
<evidence type="ECO:0000259" key="3">
    <source>
        <dbReference type="Pfam" id="PF04782"/>
    </source>
</evidence>
<gene>
    <name evidence="4" type="ORF">LR48_Vigan04g098900</name>
</gene>
<dbReference type="EMBL" id="CM003374">
    <property type="protein sequence ID" value="KOM40791.1"/>
    <property type="molecule type" value="Genomic_DNA"/>
</dbReference>
<reference evidence="5" key="1">
    <citation type="journal article" date="2015" name="Proc. Natl. Acad. Sci. U.S.A.">
        <title>Genome sequencing of adzuki bean (Vigna angularis) provides insight into high starch and low fat accumulation and domestication.</title>
        <authorList>
            <person name="Yang K."/>
            <person name="Tian Z."/>
            <person name="Chen C."/>
            <person name="Luo L."/>
            <person name="Zhao B."/>
            <person name="Wang Z."/>
            <person name="Yu L."/>
            <person name="Li Y."/>
            <person name="Sun Y."/>
            <person name="Li W."/>
            <person name="Chen Y."/>
            <person name="Li Y."/>
            <person name="Zhang Y."/>
            <person name="Ai D."/>
            <person name="Zhao J."/>
            <person name="Shang C."/>
            <person name="Ma Y."/>
            <person name="Wu B."/>
            <person name="Wang M."/>
            <person name="Gao L."/>
            <person name="Sun D."/>
            <person name="Zhang P."/>
            <person name="Guo F."/>
            <person name="Wang W."/>
            <person name="Li Y."/>
            <person name="Wang J."/>
            <person name="Varshney R.K."/>
            <person name="Wang J."/>
            <person name="Ling H.Q."/>
            <person name="Wan P."/>
        </authorList>
    </citation>
    <scope>NUCLEOTIDE SEQUENCE</scope>
    <source>
        <strain evidence="5">cv. Jingnong 6</strain>
    </source>
</reference>